<gene>
    <name evidence="1" type="ORF">ABT58_03140</name>
</gene>
<accession>A0A0J1GS91</accession>
<evidence type="ECO:0000313" key="2">
    <source>
        <dbReference type="Proteomes" id="UP000036426"/>
    </source>
</evidence>
<dbReference type="EMBL" id="LDOV01000006">
    <property type="protein sequence ID" value="KLV02526.1"/>
    <property type="molecule type" value="Genomic_DNA"/>
</dbReference>
<dbReference type="Proteomes" id="UP000036426">
    <property type="component" value="Unassembled WGS sequence"/>
</dbReference>
<proteinExistence type="predicted"/>
<dbReference type="PATRIC" id="fig|754436.4.peg.664"/>
<evidence type="ECO:0000313" key="1">
    <source>
        <dbReference type="EMBL" id="KLV02526.1"/>
    </source>
</evidence>
<dbReference type="AlphaFoldDB" id="A0A0J1GS91"/>
<name>A0A0J1GS91_9GAMM</name>
<reference evidence="1 2" key="1">
    <citation type="submission" date="2015-05" db="EMBL/GenBank/DDBJ databases">
        <title>Photobacterium galathea sp. nov.</title>
        <authorList>
            <person name="Machado H."/>
            <person name="Gram L."/>
        </authorList>
    </citation>
    <scope>NUCLEOTIDE SEQUENCE [LARGE SCALE GENOMIC DNA]</scope>
    <source>
        <strain evidence="1 2">DSM 25995</strain>
    </source>
</reference>
<comment type="caution">
    <text evidence="1">The sequence shown here is derived from an EMBL/GenBank/DDBJ whole genome shotgun (WGS) entry which is preliminary data.</text>
</comment>
<keyword evidence="2" id="KW-1185">Reference proteome</keyword>
<protein>
    <submittedName>
        <fullName evidence="1">Uncharacterized protein</fullName>
    </submittedName>
</protein>
<organism evidence="1 2">
    <name type="scientific">Photobacterium aphoticum</name>
    <dbReference type="NCBI Taxonomy" id="754436"/>
    <lineage>
        <taxon>Bacteria</taxon>
        <taxon>Pseudomonadati</taxon>
        <taxon>Pseudomonadota</taxon>
        <taxon>Gammaproteobacteria</taxon>
        <taxon>Vibrionales</taxon>
        <taxon>Vibrionaceae</taxon>
        <taxon>Photobacterium</taxon>
    </lineage>
</organism>
<sequence>MQHQPVSHHFHDPVPVHDYQLPIYPQGMEVVGNYRQDRNQSIWYWSELANPTLQRGENLIVQIIANKPISVPPAQFAFALPTTPGERKYNSVGAYQRWVSIMPNGDRCTFAEQHAKRASKYLSVFIHYCTTEEKHSLTWLDELRPSFFLEEL</sequence>